<evidence type="ECO:0000256" key="5">
    <source>
        <dbReference type="SAM" id="SignalP"/>
    </source>
</evidence>
<comment type="caution">
    <text evidence="7">The sequence shown here is derived from an EMBL/GenBank/DDBJ whole genome shotgun (WGS) entry which is preliminary data.</text>
</comment>
<reference evidence="7 8" key="1">
    <citation type="submission" date="2018-05" db="EMBL/GenBank/DDBJ databases">
        <title>Genomic analysis of Gracilibacillus dipsosauri DD1 reveals novel features of a salt-tolerant amylase.</title>
        <authorList>
            <person name="Deutch C.E."/>
            <person name="Yang S."/>
        </authorList>
    </citation>
    <scope>NUCLEOTIDE SEQUENCE [LARGE SCALE GENOMIC DNA]</scope>
    <source>
        <strain evidence="7 8">DD1</strain>
    </source>
</reference>
<evidence type="ECO:0000256" key="1">
    <source>
        <dbReference type="ARBA" id="ARBA00010457"/>
    </source>
</evidence>
<evidence type="ECO:0000256" key="4">
    <source>
        <dbReference type="SAM" id="MobiDB-lite"/>
    </source>
</evidence>
<feature type="chain" id="PRO_5016260677" description="Superoxide dismutase [Cu-Zn]" evidence="5">
    <location>
        <begin position="21"/>
        <end position="196"/>
    </location>
</feature>
<dbReference type="EC" id="1.15.1.1" evidence="3"/>
<dbReference type="EMBL" id="QGTD01000009">
    <property type="protein sequence ID" value="PWU68128.1"/>
    <property type="molecule type" value="Genomic_DNA"/>
</dbReference>
<proteinExistence type="inferred from homology"/>
<name>A0A317KZY8_9BACI</name>
<dbReference type="InterPro" id="IPR001424">
    <property type="entry name" value="SOD_Cu_Zn_dom"/>
</dbReference>
<dbReference type="PROSITE" id="PS00332">
    <property type="entry name" value="SOD_CU_ZN_2"/>
    <property type="match status" value="1"/>
</dbReference>
<keyword evidence="3" id="KW-0479">Metal-binding</keyword>
<sequence length="196" mass="21203">MKRFPILLFIFSLCILSACKDNTRSPLEVRLYNADNDAVGTATFKEQADKVTVHVTAEGLTPGFHGIHIHEYPACEGPDFQTAGNHFNPKGKDHGLMNPKGAHLGDMPNIEADPSGAVDVELDIPEATLMDGNTSLLRENGTSIIIHEKQDDGISQPAGDAGNRVVCGVISLDESNQENKPTDPTEVDKEEEKKGK</sequence>
<keyword evidence="5" id="KW-0732">Signal</keyword>
<dbReference type="PANTHER" id="PTHR10003">
    <property type="entry name" value="SUPEROXIDE DISMUTASE CU-ZN -RELATED"/>
    <property type="match status" value="1"/>
</dbReference>
<comment type="similarity">
    <text evidence="1 3">Belongs to the Cu-Zn superoxide dismutase family.</text>
</comment>
<comment type="catalytic activity">
    <reaction evidence="3">
        <text>2 superoxide + 2 H(+) = H2O2 + O2</text>
        <dbReference type="Rhea" id="RHEA:20696"/>
        <dbReference type="ChEBI" id="CHEBI:15378"/>
        <dbReference type="ChEBI" id="CHEBI:15379"/>
        <dbReference type="ChEBI" id="CHEBI:16240"/>
        <dbReference type="ChEBI" id="CHEBI:18421"/>
        <dbReference type="EC" id="1.15.1.1"/>
    </reaction>
</comment>
<organism evidence="7 8">
    <name type="scientific">Gracilibacillus dipsosauri</name>
    <dbReference type="NCBI Taxonomy" id="178340"/>
    <lineage>
        <taxon>Bacteria</taxon>
        <taxon>Bacillati</taxon>
        <taxon>Bacillota</taxon>
        <taxon>Bacilli</taxon>
        <taxon>Bacillales</taxon>
        <taxon>Bacillaceae</taxon>
        <taxon>Gracilibacillus</taxon>
    </lineage>
</organism>
<dbReference type="InterPro" id="IPR018152">
    <property type="entry name" value="SOD_Cu/Zn_BS"/>
</dbReference>
<comment type="function">
    <text evidence="2">Destroys radicals which are normally produced within the cells and which are toxic to biological systems. May play a role in favoring mycobacterial survival in phagocytes.</text>
</comment>
<keyword evidence="3" id="KW-0186">Copper</keyword>
<keyword evidence="8" id="KW-1185">Reference proteome</keyword>
<keyword evidence="3" id="KW-0862">Zinc</keyword>
<dbReference type="Gene3D" id="2.60.40.200">
    <property type="entry name" value="Superoxide dismutase, copper/zinc binding domain"/>
    <property type="match status" value="1"/>
</dbReference>
<feature type="compositionally biased region" description="Basic and acidic residues" evidence="4">
    <location>
        <begin position="180"/>
        <end position="196"/>
    </location>
</feature>
<evidence type="ECO:0000256" key="2">
    <source>
        <dbReference type="ARBA" id="ARBA00024900"/>
    </source>
</evidence>
<accession>A0A317KZY8</accession>
<dbReference type="AlphaFoldDB" id="A0A317KZY8"/>
<dbReference type="Pfam" id="PF00080">
    <property type="entry name" value="Sod_Cu"/>
    <property type="match status" value="1"/>
</dbReference>
<dbReference type="RefSeq" id="WP_054787502.1">
    <property type="nucleotide sequence ID" value="NZ_JAJUIE010000020.1"/>
</dbReference>
<evidence type="ECO:0000313" key="8">
    <source>
        <dbReference type="Proteomes" id="UP000245624"/>
    </source>
</evidence>
<comment type="cofactor">
    <cofactor evidence="3">
        <name>Zn(2+)</name>
        <dbReference type="ChEBI" id="CHEBI:29105"/>
    </cofactor>
    <text evidence="3">Binds 1 zinc ion per subunit.</text>
</comment>
<keyword evidence="3" id="KW-0560">Oxidoreductase</keyword>
<dbReference type="CDD" id="cd00305">
    <property type="entry name" value="Cu-Zn_Superoxide_Dismutase"/>
    <property type="match status" value="1"/>
</dbReference>
<comment type="cofactor">
    <cofactor evidence="3">
        <name>Cu cation</name>
        <dbReference type="ChEBI" id="CHEBI:23378"/>
    </cofactor>
    <text evidence="3">Binds 1 copper ion per subunit.</text>
</comment>
<evidence type="ECO:0000256" key="3">
    <source>
        <dbReference type="RuleBase" id="RU000393"/>
    </source>
</evidence>
<protein>
    <recommendedName>
        <fullName evidence="3">Superoxide dismutase [Cu-Zn]</fullName>
        <ecNumber evidence="3">1.15.1.1</ecNumber>
    </recommendedName>
</protein>
<feature type="signal peptide" evidence="5">
    <location>
        <begin position="1"/>
        <end position="20"/>
    </location>
</feature>
<dbReference type="SUPFAM" id="SSF49329">
    <property type="entry name" value="Cu,Zn superoxide dismutase-like"/>
    <property type="match status" value="1"/>
</dbReference>
<dbReference type="PROSITE" id="PS51257">
    <property type="entry name" value="PROKAR_LIPOPROTEIN"/>
    <property type="match status" value="1"/>
</dbReference>
<gene>
    <name evidence="7" type="ORF">DLJ74_11895</name>
</gene>
<dbReference type="GO" id="GO:0004784">
    <property type="term" value="F:superoxide dismutase activity"/>
    <property type="evidence" value="ECO:0007669"/>
    <property type="project" value="UniProtKB-EC"/>
</dbReference>
<evidence type="ECO:0000259" key="6">
    <source>
        <dbReference type="Pfam" id="PF00080"/>
    </source>
</evidence>
<feature type="domain" description="Superoxide dismutase copper/zinc binding" evidence="6">
    <location>
        <begin position="39"/>
        <end position="170"/>
    </location>
</feature>
<dbReference type="Proteomes" id="UP000245624">
    <property type="component" value="Unassembled WGS sequence"/>
</dbReference>
<dbReference type="InterPro" id="IPR024134">
    <property type="entry name" value="SOD_Cu/Zn_/chaperone"/>
</dbReference>
<feature type="region of interest" description="Disordered" evidence="4">
    <location>
        <begin position="170"/>
        <end position="196"/>
    </location>
</feature>
<evidence type="ECO:0000313" key="7">
    <source>
        <dbReference type="EMBL" id="PWU68128.1"/>
    </source>
</evidence>
<dbReference type="InterPro" id="IPR036423">
    <property type="entry name" value="SOD-like_Cu/Zn_dom_sf"/>
</dbReference>
<dbReference type="GO" id="GO:0005507">
    <property type="term" value="F:copper ion binding"/>
    <property type="evidence" value="ECO:0007669"/>
    <property type="project" value="InterPro"/>
</dbReference>
<dbReference type="OrthoDB" id="9792957at2"/>